<dbReference type="SUPFAM" id="SSF51735">
    <property type="entry name" value="NAD(P)-binding Rossmann-fold domains"/>
    <property type="match status" value="1"/>
</dbReference>
<evidence type="ECO:0000259" key="5">
    <source>
        <dbReference type="SMART" id="SM00822"/>
    </source>
</evidence>
<evidence type="ECO:0000256" key="3">
    <source>
        <dbReference type="RuleBase" id="RU000363"/>
    </source>
</evidence>
<dbReference type="InterPro" id="IPR020904">
    <property type="entry name" value="Sc_DH/Rdtase_CS"/>
</dbReference>
<dbReference type="InterPro" id="IPR036291">
    <property type="entry name" value="NAD(P)-bd_dom_sf"/>
</dbReference>
<name>A0AA35XC10_GEOBA</name>
<feature type="compositionally biased region" description="Low complexity" evidence="4">
    <location>
        <begin position="216"/>
        <end position="227"/>
    </location>
</feature>
<dbReference type="CDD" id="cd05233">
    <property type="entry name" value="SDR_c"/>
    <property type="match status" value="1"/>
</dbReference>
<accession>A0AA35XC10</accession>
<keyword evidence="2" id="KW-0560">Oxidoreductase</keyword>
<comment type="caution">
    <text evidence="6">The sequence shown here is derived from an EMBL/GenBank/DDBJ whole genome shotgun (WGS) entry which is preliminary data.</text>
</comment>
<dbReference type="PROSITE" id="PS00061">
    <property type="entry name" value="ADH_SHORT"/>
    <property type="match status" value="1"/>
</dbReference>
<feature type="domain" description="Ketoreductase" evidence="5">
    <location>
        <begin position="6"/>
        <end position="191"/>
    </location>
</feature>
<evidence type="ECO:0000256" key="4">
    <source>
        <dbReference type="SAM" id="MobiDB-lite"/>
    </source>
</evidence>
<dbReference type="Gene3D" id="3.40.50.720">
    <property type="entry name" value="NAD(P)-binding Rossmann-like Domain"/>
    <property type="match status" value="1"/>
</dbReference>
<dbReference type="InterPro" id="IPR057326">
    <property type="entry name" value="KR_dom"/>
</dbReference>
<evidence type="ECO:0000256" key="1">
    <source>
        <dbReference type="ARBA" id="ARBA00006484"/>
    </source>
</evidence>
<evidence type="ECO:0000313" key="7">
    <source>
        <dbReference type="Proteomes" id="UP001174909"/>
    </source>
</evidence>
<dbReference type="GO" id="GO:0006629">
    <property type="term" value="P:lipid metabolic process"/>
    <property type="evidence" value="ECO:0007669"/>
    <property type="project" value="UniProtKB-ARBA"/>
</dbReference>
<reference evidence="6" key="1">
    <citation type="submission" date="2023-03" db="EMBL/GenBank/DDBJ databases">
        <authorList>
            <person name="Steffen K."/>
            <person name="Cardenas P."/>
        </authorList>
    </citation>
    <scope>NUCLEOTIDE SEQUENCE</scope>
</reference>
<proteinExistence type="inferred from homology"/>
<organism evidence="6 7">
    <name type="scientific">Geodia barretti</name>
    <name type="common">Barrett's horny sponge</name>
    <dbReference type="NCBI Taxonomy" id="519541"/>
    <lineage>
        <taxon>Eukaryota</taxon>
        <taxon>Metazoa</taxon>
        <taxon>Porifera</taxon>
        <taxon>Demospongiae</taxon>
        <taxon>Heteroscleromorpha</taxon>
        <taxon>Tetractinellida</taxon>
        <taxon>Astrophorina</taxon>
        <taxon>Geodiidae</taxon>
        <taxon>Geodia</taxon>
    </lineage>
</organism>
<dbReference type="Proteomes" id="UP001174909">
    <property type="component" value="Unassembled WGS sequence"/>
</dbReference>
<dbReference type="PRINTS" id="PR00081">
    <property type="entry name" value="GDHRDH"/>
</dbReference>
<dbReference type="GO" id="GO:0016491">
    <property type="term" value="F:oxidoreductase activity"/>
    <property type="evidence" value="ECO:0007669"/>
    <property type="project" value="UniProtKB-KW"/>
</dbReference>
<dbReference type="InterPro" id="IPR002347">
    <property type="entry name" value="SDR_fam"/>
</dbReference>
<feature type="region of interest" description="Disordered" evidence="4">
    <location>
        <begin position="197"/>
        <end position="258"/>
    </location>
</feature>
<dbReference type="PANTHER" id="PTHR43639:SF1">
    <property type="entry name" value="SHORT-CHAIN DEHYDROGENASE_REDUCTASE FAMILY PROTEIN"/>
    <property type="match status" value="1"/>
</dbReference>
<dbReference type="Pfam" id="PF00106">
    <property type="entry name" value="adh_short"/>
    <property type="match status" value="1"/>
</dbReference>
<dbReference type="FunFam" id="3.40.50.720:FF:000084">
    <property type="entry name" value="Short-chain dehydrogenase reductase"/>
    <property type="match status" value="1"/>
</dbReference>
<dbReference type="PRINTS" id="PR00080">
    <property type="entry name" value="SDRFAMILY"/>
</dbReference>
<comment type="similarity">
    <text evidence="1 3">Belongs to the short-chain dehydrogenases/reductases (SDR) family.</text>
</comment>
<keyword evidence="7" id="KW-1185">Reference proteome</keyword>
<evidence type="ECO:0000256" key="2">
    <source>
        <dbReference type="ARBA" id="ARBA00023002"/>
    </source>
</evidence>
<protein>
    <submittedName>
        <fullName evidence="6">3-oxoacyl-[acyl-carrier-protein] reductase FabG</fullName>
    </submittedName>
</protein>
<evidence type="ECO:0000313" key="6">
    <source>
        <dbReference type="EMBL" id="CAI8053153.1"/>
    </source>
</evidence>
<sequence>MKLEGKVAIVTGGSRGIGACIARRYGREGAAVAVVGNTRRDRAEAVVAEIEAAGGKAQAFLADIGVVADCERLAREVIAAFGTVDILVNSAGIFTPLPIEEVTEENWDAQHALNLKGAFFLTKAVVPTMKAKGAGKIINISSIAGCGGFPNSSAYCATKGGLTNMTKALCLELAGDGINVNTLSPGNIETDMNAAFRADADTTRGKRSSRRPGSATWTRSSSPAPRSSSPPPIRTRSTVWTSWWITAGPPGSGEGAPR</sequence>
<dbReference type="AlphaFoldDB" id="A0AA35XC10"/>
<dbReference type="SMART" id="SM00822">
    <property type="entry name" value="PKS_KR"/>
    <property type="match status" value="1"/>
</dbReference>
<dbReference type="PANTHER" id="PTHR43639">
    <property type="entry name" value="OXIDOREDUCTASE, SHORT-CHAIN DEHYDROGENASE/REDUCTASE FAMILY (AFU_ORTHOLOGUE AFUA_5G02870)"/>
    <property type="match status" value="1"/>
</dbReference>
<gene>
    <name evidence="6" type="ORF">GBAR_LOCUS29071</name>
</gene>
<dbReference type="EMBL" id="CASHTH010004073">
    <property type="protein sequence ID" value="CAI8053153.1"/>
    <property type="molecule type" value="Genomic_DNA"/>
</dbReference>